<comment type="caution">
    <text evidence="1">The sequence shown here is derived from an EMBL/GenBank/DDBJ whole genome shotgun (WGS) entry which is preliminary data.</text>
</comment>
<sequence>MNQTEITRSLMSDDPEKVWGISDLRSVNCEGSGQNRHRFAVRLKRFVWVFNLSAY</sequence>
<gene>
    <name evidence="1" type="ORF">VPR01S_13_01000</name>
</gene>
<dbReference type="AlphaFoldDB" id="U3A416"/>
<name>U3A416_VIBPR</name>
<keyword evidence="2" id="KW-1185">Reference proteome</keyword>
<reference evidence="1 2" key="1">
    <citation type="submission" date="2013-09" db="EMBL/GenBank/DDBJ databases">
        <title>Whole genome shotgun sequence of Vibrio proteolyticus NBRC 13287.</title>
        <authorList>
            <person name="Isaki S."/>
            <person name="Hosoyama A."/>
            <person name="Numata M."/>
            <person name="Hashimoto M."/>
            <person name="Hosoyama Y."/>
            <person name="Tsuchikane K."/>
            <person name="Noguchi M."/>
            <person name="Hirakata S."/>
            <person name="Ichikawa N."/>
            <person name="Ohji S."/>
            <person name="Yamazoe A."/>
            <person name="Fujita N."/>
        </authorList>
    </citation>
    <scope>NUCLEOTIDE SEQUENCE [LARGE SCALE GENOMIC DNA]</scope>
    <source>
        <strain evidence="1 2">NBRC 13287</strain>
    </source>
</reference>
<organism evidence="1 2">
    <name type="scientific">Vibrio proteolyticus NBRC 13287</name>
    <dbReference type="NCBI Taxonomy" id="1219065"/>
    <lineage>
        <taxon>Bacteria</taxon>
        <taxon>Pseudomonadati</taxon>
        <taxon>Pseudomonadota</taxon>
        <taxon>Gammaproteobacteria</taxon>
        <taxon>Vibrionales</taxon>
        <taxon>Vibrionaceae</taxon>
        <taxon>Vibrio</taxon>
    </lineage>
</organism>
<protein>
    <submittedName>
        <fullName evidence="1">Uncharacterized protein</fullName>
    </submittedName>
</protein>
<dbReference type="Proteomes" id="UP000016570">
    <property type="component" value="Unassembled WGS sequence"/>
</dbReference>
<accession>U3A416</accession>
<proteinExistence type="predicted"/>
<dbReference type="EMBL" id="BATJ01000013">
    <property type="protein sequence ID" value="GAD68435.1"/>
    <property type="molecule type" value="Genomic_DNA"/>
</dbReference>
<evidence type="ECO:0000313" key="1">
    <source>
        <dbReference type="EMBL" id="GAD68435.1"/>
    </source>
</evidence>
<evidence type="ECO:0000313" key="2">
    <source>
        <dbReference type="Proteomes" id="UP000016570"/>
    </source>
</evidence>